<dbReference type="eggNOG" id="ENOG5033QS6">
    <property type="taxonomic scope" value="Bacteria"/>
</dbReference>
<protein>
    <submittedName>
        <fullName evidence="1">Uncharacterized protein</fullName>
    </submittedName>
</protein>
<organism evidence="1 2">
    <name type="scientific">Rhodospirillum rubrum (strain ATCC 11170 / ATH 1.1.1 / DSM 467 / LMG 4362 / NCIMB 8255 / S1)</name>
    <dbReference type="NCBI Taxonomy" id="269796"/>
    <lineage>
        <taxon>Bacteria</taxon>
        <taxon>Pseudomonadati</taxon>
        <taxon>Pseudomonadota</taxon>
        <taxon>Alphaproteobacteria</taxon>
        <taxon>Rhodospirillales</taxon>
        <taxon>Rhodospirillaceae</taxon>
        <taxon>Rhodospirillum</taxon>
    </lineage>
</organism>
<dbReference type="PATRIC" id="fig|269796.9.peg.1437"/>
<dbReference type="PhylomeDB" id="Q2RUM5"/>
<dbReference type="Proteomes" id="UP000001929">
    <property type="component" value="Chromosome"/>
</dbReference>
<dbReference type="STRING" id="269796.Rru_A1369"/>
<reference evidence="1 2" key="1">
    <citation type="journal article" date="2011" name="Stand. Genomic Sci.">
        <title>Complete genome sequence of Rhodospirillum rubrum type strain (S1).</title>
        <authorList>
            <person name="Munk A.C."/>
            <person name="Copeland A."/>
            <person name="Lucas S."/>
            <person name="Lapidus A."/>
            <person name="Del Rio T.G."/>
            <person name="Barry K."/>
            <person name="Detter J.C."/>
            <person name="Hammon N."/>
            <person name="Israni S."/>
            <person name="Pitluck S."/>
            <person name="Brettin T."/>
            <person name="Bruce D."/>
            <person name="Han C."/>
            <person name="Tapia R."/>
            <person name="Gilna P."/>
            <person name="Schmutz J."/>
            <person name="Larimer F."/>
            <person name="Land M."/>
            <person name="Kyrpides N.C."/>
            <person name="Mavromatis K."/>
            <person name="Richardson P."/>
            <person name="Rohde M."/>
            <person name="Goker M."/>
            <person name="Klenk H.P."/>
            <person name="Zhang Y."/>
            <person name="Roberts G.P."/>
            <person name="Reslewic S."/>
            <person name="Schwartz D.C."/>
        </authorList>
    </citation>
    <scope>NUCLEOTIDE SEQUENCE [LARGE SCALE GENOMIC DNA]</scope>
    <source>
        <strain evidence="2">ATCC 11170 / ATH 1.1.1 / DSM 467 / LMG 4362 / NCIMB 8255 / S1</strain>
    </source>
</reference>
<gene>
    <name evidence="1" type="ordered locus">Rru_A1369</name>
</gene>
<evidence type="ECO:0000313" key="2">
    <source>
        <dbReference type="Proteomes" id="UP000001929"/>
    </source>
</evidence>
<dbReference type="AlphaFoldDB" id="Q2RUM5"/>
<accession>Q2RUM5</accession>
<keyword evidence="2" id="KW-1185">Reference proteome</keyword>
<proteinExistence type="predicted"/>
<name>Q2RUM5_RHORT</name>
<dbReference type="EnsemblBacteria" id="ABC22170">
    <property type="protein sequence ID" value="ABC22170"/>
    <property type="gene ID" value="Rru_A1369"/>
</dbReference>
<sequence length="792" mass="87450">MLNFYNHFIVPDVPDVTIFHDDQDPTLFYMLSARPTVVRAEDDTPLFNMIAFARDFKALATASQELPQGDLEGGLLDMTVSLEVSAADQQKIRAFIQGQKAPFLRFRPMLMAKGLISVAPLTVTKPIKLTYPTWVDGKVDFNIIPGDMPSFVKARGGSDKPSLVQTNIASYQALLGQEGVRLLRFALQKGVCPGTLAYDVSFVARIPKMSISIKGNAKDVYEEIKTHTTVRETYSGGGKTSVYQFPAVNSLSEMRSMFASLDIKMSFDDFRPDTAGSLESEATKKIEEVALDIALDYLKQRFCSPGFSPGLKAEKLGVDPLFHDPNKPANAPPMPANQLWLKDFKQEMEGELDFNITAQTTTTIRKFPNAGLDAAIPRAEIEKRIVEADLSKPIFSFLDVPIRVNADFEADPIAQIKVFCAYDQTDEITHVRKTERQTFDFDTGTEKKFFRAVMAKRADGSPKDSFSYSAQIVYKSSIPAQDVTPVETTDRSLTITYEKLSCVNVRALWGAIPADVVQSVTIAFTYPAFPSPTSTKEIILSPTHTEDGWFTYTGGNKSLDYTYETSFLLTSGKVIKMPPQTSQRDRLIINAPFIDSLEVDFVAQGDFSGAGTPDGRRLTSVLVEVTYEDAANHIATSTRGTLSQSGERWTFRQRLIDGGARAYSYRADLLYSDGTRVEGKSIPGDGRSLVFVGETTTDILDVTVVASLIDFAVYRMVTVILSYADPANSVTSRQIMNFTAANLGETRVWRIGLKDPAKTRYSYQIIAAGIDPAKNKALPLATSDNPVLIIEL</sequence>
<dbReference type="HOGENOM" id="CLU_354466_0_0_5"/>
<dbReference type="EMBL" id="CP000230">
    <property type="protein sequence ID" value="ABC22170.1"/>
    <property type="molecule type" value="Genomic_DNA"/>
</dbReference>
<dbReference type="KEGG" id="rru:Rru_A1369"/>
<evidence type="ECO:0000313" key="1">
    <source>
        <dbReference type="EMBL" id="ABC22170.1"/>
    </source>
</evidence>
<dbReference type="RefSeq" id="WP_011389123.1">
    <property type="nucleotide sequence ID" value="NC_007643.1"/>
</dbReference>